<protein>
    <recommendedName>
        <fullName evidence="2">Glycosyltransferase 2-like domain-containing protein</fullName>
    </recommendedName>
</protein>
<accession>A0AAV3T2S3</accession>
<dbReference type="InterPro" id="IPR029044">
    <property type="entry name" value="Nucleotide-diphossugar_trans"/>
</dbReference>
<evidence type="ECO:0000256" key="1">
    <source>
        <dbReference type="SAM" id="Phobius"/>
    </source>
</evidence>
<dbReference type="RefSeq" id="WP_227259996.1">
    <property type="nucleotide sequence ID" value="NZ_BAAADU010000002.1"/>
</dbReference>
<feature type="transmembrane region" description="Helical" evidence="1">
    <location>
        <begin position="307"/>
        <end position="328"/>
    </location>
</feature>
<dbReference type="InterPro" id="IPR027389">
    <property type="entry name" value="B_mannosylTrfase_Bre-3/Egh"/>
</dbReference>
<keyword evidence="4" id="KW-1185">Reference proteome</keyword>
<evidence type="ECO:0000259" key="2">
    <source>
        <dbReference type="Pfam" id="PF13632"/>
    </source>
</evidence>
<gene>
    <name evidence="3" type="ORF">GCM10009019_20050</name>
</gene>
<evidence type="ECO:0000313" key="3">
    <source>
        <dbReference type="EMBL" id="GAA0656129.1"/>
    </source>
</evidence>
<reference evidence="3 4" key="1">
    <citation type="journal article" date="2019" name="Int. J. Syst. Evol. Microbiol.">
        <title>The Global Catalogue of Microorganisms (GCM) 10K type strain sequencing project: providing services to taxonomists for standard genome sequencing and annotation.</title>
        <authorList>
            <consortium name="The Broad Institute Genomics Platform"/>
            <consortium name="The Broad Institute Genome Sequencing Center for Infectious Disease"/>
            <person name="Wu L."/>
            <person name="Ma J."/>
        </authorList>
    </citation>
    <scope>NUCLEOTIDE SEQUENCE [LARGE SCALE GENOMIC DNA]</scope>
    <source>
        <strain evidence="3 4">JCM 16327</strain>
    </source>
</reference>
<feature type="domain" description="Glycosyltransferase 2-like" evidence="2">
    <location>
        <begin position="127"/>
        <end position="319"/>
    </location>
</feature>
<proteinExistence type="predicted"/>
<dbReference type="Proteomes" id="UP001500194">
    <property type="component" value="Unassembled WGS sequence"/>
</dbReference>
<sequence>MFGGVPSWLPSLASVVLWGMISLYTASAGFWTYEMWLARSYETPPLEYGADDVQVRVLTVDAESVVQETVDAIPDELTDVHVVAESPIDVAGASVHVVPDDVESIATRKGRALEWARRHVPCEREFVLYLDEDTRMEGFDGLPDSDIVQFREYPAYTGSRLAYWAEIVRMGFQVEQRAFPKLGIPLYAWGGGIAVRKSVEDAVTWEFPSLVEDTVFVWKAVVEWGASFDVVETRFRNQAPPSVREMVFQRRRWEAGTKGQDRLLPPRYWVLYAVRNASWAVSPFAPVITFLGYYYNPHVAFGTEFRVFSAAFVGFMFVWIAVGLSYYEDTDRWDYLVFVASPLVYALHALGALFGYLFEPETFDTTEKVD</sequence>
<name>A0AAV3T2S3_9EURY</name>
<dbReference type="PANTHER" id="PTHR16779">
    <property type="entry name" value="BETA-1,4-MANNOSYLTRANSFERASE EGH"/>
    <property type="match status" value="1"/>
</dbReference>
<feature type="transmembrane region" description="Helical" evidence="1">
    <location>
        <begin position="12"/>
        <end position="33"/>
    </location>
</feature>
<feature type="transmembrane region" description="Helical" evidence="1">
    <location>
        <begin position="277"/>
        <end position="295"/>
    </location>
</feature>
<evidence type="ECO:0000313" key="4">
    <source>
        <dbReference type="Proteomes" id="UP001500194"/>
    </source>
</evidence>
<dbReference type="AlphaFoldDB" id="A0AAV3T2S3"/>
<organism evidence="3 4">
    <name type="scientific">Salarchaeum japonicum</name>
    <dbReference type="NCBI Taxonomy" id="555573"/>
    <lineage>
        <taxon>Archaea</taxon>
        <taxon>Methanobacteriati</taxon>
        <taxon>Methanobacteriota</taxon>
        <taxon>Stenosarchaea group</taxon>
        <taxon>Halobacteria</taxon>
        <taxon>Halobacteriales</taxon>
        <taxon>Halobacteriaceae</taxon>
    </lineage>
</organism>
<comment type="caution">
    <text evidence="3">The sequence shown here is derived from an EMBL/GenBank/DDBJ whole genome shotgun (WGS) entry which is preliminary data.</text>
</comment>
<dbReference type="GO" id="GO:0019187">
    <property type="term" value="F:beta-1,4-mannosyltransferase activity"/>
    <property type="evidence" value="ECO:0007669"/>
    <property type="project" value="InterPro"/>
</dbReference>
<dbReference type="GO" id="GO:0005737">
    <property type="term" value="C:cytoplasm"/>
    <property type="evidence" value="ECO:0007669"/>
    <property type="project" value="TreeGrafter"/>
</dbReference>
<feature type="transmembrane region" description="Helical" evidence="1">
    <location>
        <begin position="335"/>
        <end position="358"/>
    </location>
</feature>
<dbReference type="EMBL" id="BAAADU010000002">
    <property type="protein sequence ID" value="GAA0656129.1"/>
    <property type="molecule type" value="Genomic_DNA"/>
</dbReference>
<keyword evidence="1" id="KW-1133">Transmembrane helix</keyword>
<dbReference type="Pfam" id="PF13632">
    <property type="entry name" value="Glyco_trans_2_3"/>
    <property type="match status" value="1"/>
</dbReference>
<dbReference type="SUPFAM" id="SSF53448">
    <property type="entry name" value="Nucleotide-diphospho-sugar transferases"/>
    <property type="match status" value="1"/>
</dbReference>
<dbReference type="InterPro" id="IPR001173">
    <property type="entry name" value="Glyco_trans_2-like"/>
</dbReference>
<dbReference type="PANTHER" id="PTHR16779:SF1">
    <property type="entry name" value="BETA-1,4-MANNOSYLTRANSFERASE EGH"/>
    <property type="match status" value="1"/>
</dbReference>
<dbReference type="GeneID" id="68573312"/>
<keyword evidence="1" id="KW-0812">Transmembrane</keyword>
<keyword evidence="1" id="KW-0472">Membrane</keyword>